<dbReference type="RefSeq" id="WP_036624272.1">
    <property type="nucleotide sequence ID" value="NZ_BGML01000001.1"/>
</dbReference>
<dbReference type="EMBL" id="JMQA01000040">
    <property type="protein sequence ID" value="KFM98341.1"/>
    <property type="molecule type" value="Genomic_DNA"/>
</dbReference>
<evidence type="ECO:0000313" key="4">
    <source>
        <dbReference type="Proteomes" id="UP000442469"/>
    </source>
</evidence>
<keyword evidence="3" id="KW-1185">Reference proteome</keyword>
<name>A0A090YJG0_PAEMA</name>
<dbReference type="GeneID" id="77008374"/>
<accession>A0A090YJG0</accession>
<evidence type="ECO:0008006" key="5">
    <source>
        <dbReference type="Google" id="ProtNLM"/>
    </source>
</evidence>
<sequence length="106" mass="12741">MNHSCFVYDERLDIHVPLLERPFEEYALEERLSMIEVWEDIRGRIPSKVMVLERAIERMLREMNEESDFERSCRINGEIAELASRINDLHIWYRTTQDESSVKGHM</sequence>
<dbReference type="STRING" id="44252.DJ90_4283"/>
<organism evidence="1 3">
    <name type="scientific">Paenibacillus macerans</name>
    <name type="common">Bacillus macerans</name>
    <dbReference type="NCBI Taxonomy" id="44252"/>
    <lineage>
        <taxon>Bacteria</taxon>
        <taxon>Bacillati</taxon>
        <taxon>Bacillota</taxon>
        <taxon>Bacilli</taxon>
        <taxon>Bacillales</taxon>
        <taxon>Paenibacillaceae</taxon>
        <taxon>Paenibacillus</taxon>
    </lineage>
</organism>
<dbReference type="Proteomes" id="UP000442469">
    <property type="component" value="Unassembled WGS sequence"/>
</dbReference>
<evidence type="ECO:0000313" key="2">
    <source>
        <dbReference type="EMBL" id="MUG25849.1"/>
    </source>
</evidence>
<evidence type="ECO:0000313" key="1">
    <source>
        <dbReference type="EMBL" id="KFM98341.1"/>
    </source>
</evidence>
<gene>
    <name evidence="1" type="ORF">DJ90_4283</name>
    <name evidence="2" type="ORF">GNQ08_26160</name>
</gene>
<protein>
    <recommendedName>
        <fullName evidence="5">Radical SAM protein</fullName>
    </recommendedName>
</protein>
<dbReference type="EMBL" id="WNZZ01000031">
    <property type="protein sequence ID" value="MUG25849.1"/>
    <property type="molecule type" value="Genomic_DNA"/>
</dbReference>
<dbReference type="AlphaFoldDB" id="A0A090YJG0"/>
<dbReference type="Proteomes" id="UP000029278">
    <property type="component" value="Unassembled WGS sequence"/>
</dbReference>
<dbReference type="PATRIC" id="fig|44252.3.peg.4846"/>
<evidence type="ECO:0000313" key="3">
    <source>
        <dbReference type="Proteomes" id="UP000029278"/>
    </source>
</evidence>
<reference evidence="1 3" key="1">
    <citation type="submission" date="2014-04" db="EMBL/GenBank/DDBJ databases">
        <authorList>
            <person name="Bishop-Lilly K.A."/>
            <person name="Broomall S.M."/>
            <person name="Chain P.S."/>
            <person name="Chertkov O."/>
            <person name="Coyne S.R."/>
            <person name="Daligault H.E."/>
            <person name="Davenport K.W."/>
            <person name="Erkkila T."/>
            <person name="Frey K.G."/>
            <person name="Gibbons H.S."/>
            <person name="Gu W."/>
            <person name="Jaissle J."/>
            <person name="Johnson S.L."/>
            <person name="Koroleva G.I."/>
            <person name="Ladner J.T."/>
            <person name="Lo C.-C."/>
            <person name="Minogue T.D."/>
            <person name="Munk C."/>
            <person name="Palacios G.F."/>
            <person name="Redden C.L."/>
            <person name="Rosenzweig C.N."/>
            <person name="Scholz M.B."/>
            <person name="Teshima H."/>
            <person name="Xu Y."/>
        </authorList>
    </citation>
    <scope>NUCLEOTIDE SEQUENCE [LARGE SCALE GENOMIC DNA]</scope>
    <source>
        <strain evidence="1 3">8244</strain>
    </source>
</reference>
<proteinExistence type="predicted"/>
<comment type="caution">
    <text evidence="1">The sequence shown here is derived from an EMBL/GenBank/DDBJ whole genome shotgun (WGS) entry which is preliminary data.</text>
</comment>
<reference evidence="2 4" key="2">
    <citation type="submission" date="2019-11" db="EMBL/GenBank/DDBJ databases">
        <title>Draft genome sequences of five Paenibacillus species of dairy origin.</title>
        <authorList>
            <person name="Olajide A.M."/>
            <person name="Chen S."/>
            <person name="Lapointe G."/>
        </authorList>
    </citation>
    <scope>NUCLEOTIDE SEQUENCE [LARGE SCALE GENOMIC DNA]</scope>
    <source>
        <strain evidence="2 4">3CT49</strain>
    </source>
</reference>
<dbReference type="OrthoDB" id="2989999at2"/>
<dbReference type="HOGENOM" id="CLU_139579_1_0_9"/>